<evidence type="ECO:0000256" key="8">
    <source>
        <dbReference type="SAM" id="Phobius"/>
    </source>
</evidence>
<feature type="compositionally biased region" description="Basic and acidic residues" evidence="7">
    <location>
        <begin position="11"/>
        <end position="40"/>
    </location>
</feature>
<feature type="transmembrane region" description="Helical" evidence="8">
    <location>
        <begin position="354"/>
        <end position="374"/>
    </location>
</feature>
<evidence type="ECO:0000256" key="2">
    <source>
        <dbReference type="ARBA" id="ARBA00007430"/>
    </source>
</evidence>
<evidence type="ECO:0000256" key="4">
    <source>
        <dbReference type="ARBA" id="ARBA00022692"/>
    </source>
</evidence>
<evidence type="ECO:0000313" key="9">
    <source>
        <dbReference type="EMBL" id="AZZ52115.1"/>
    </source>
</evidence>
<feature type="transmembrane region" description="Helical" evidence="8">
    <location>
        <begin position="380"/>
        <end position="401"/>
    </location>
</feature>
<feature type="transmembrane region" description="Helical" evidence="8">
    <location>
        <begin position="492"/>
        <end position="514"/>
    </location>
</feature>
<feature type="transmembrane region" description="Helical" evidence="8">
    <location>
        <begin position="526"/>
        <end position="550"/>
    </location>
</feature>
<organism evidence="9 10">
    <name type="scientific">Rathayibacter festucae DSM 15932</name>
    <dbReference type="NCBI Taxonomy" id="1328866"/>
    <lineage>
        <taxon>Bacteria</taxon>
        <taxon>Bacillati</taxon>
        <taxon>Actinomycetota</taxon>
        <taxon>Actinomycetes</taxon>
        <taxon>Micrococcales</taxon>
        <taxon>Microbacteriaceae</taxon>
        <taxon>Rathayibacter</taxon>
    </lineage>
</organism>
<feature type="transmembrane region" description="Helical" evidence="8">
    <location>
        <begin position="290"/>
        <end position="315"/>
    </location>
</feature>
<feature type="transmembrane region" description="Helical" evidence="8">
    <location>
        <begin position="588"/>
        <end position="608"/>
    </location>
</feature>
<dbReference type="InterPro" id="IPR050833">
    <property type="entry name" value="Poly_Biosynth_Transport"/>
</dbReference>
<feature type="transmembrane region" description="Helical" evidence="8">
    <location>
        <begin position="321"/>
        <end position="342"/>
    </location>
</feature>
<evidence type="ECO:0008006" key="11">
    <source>
        <dbReference type="Google" id="ProtNLM"/>
    </source>
</evidence>
<gene>
    <name evidence="9" type="ORF">C1I64_08620</name>
</gene>
<dbReference type="Proteomes" id="UP000285317">
    <property type="component" value="Chromosome"/>
</dbReference>
<proteinExistence type="inferred from homology"/>
<comment type="similarity">
    <text evidence="2">Belongs to the polysaccharide synthase family.</text>
</comment>
<feature type="transmembrane region" description="Helical" evidence="8">
    <location>
        <begin position="413"/>
        <end position="431"/>
    </location>
</feature>
<comment type="subcellular location">
    <subcellularLocation>
        <location evidence="1">Cell membrane</location>
        <topology evidence="1">Multi-pass membrane protein</topology>
    </subcellularLocation>
</comment>
<feature type="transmembrane region" description="Helical" evidence="8">
    <location>
        <begin position="254"/>
        <end position="278"/>
    </location>
</feature>
<feature type="compositionally biased region" description="Low complexity" evidence="7">
    <location>
        <begin position="99"/>
        <end position="111"/>
    </location>
</feature>
<feature type="transmembrane region" description="Helical" evidence="8">
    <location>
        <begin position="222"/>
        <end position="248"/>
    </location>
</feature>
<feature type="compositionally biased region" description="Basic and acidic residues" evidence="7">
    <location>
        <begin position="82"/>
        <end position="94"/>
    </location>
</feature>
<feature type="transmembrane region" description="Helical" evidence="8">
    <location>
        <begin position="562"/>
        <end position="582"/>
    </location>
</feature>
<sequence length="690" mass="71809">MGGRRARRRRDLGPARDRGHRARGVDAVERGRLDRAHEPPGLRPPGRPRRAGPPLDRRRSRRLRRGPPPHRRSRLRAAARGARRDRPDQRRRPDPLPPAAEQRPAGGAARAPGHDRALLRQRRARLVRPPGAGRGPPRERRPRPRPRGDGAGAAQPCLGAPRGSGRGRPLRLDRRRVLAGGRRHGRVAALRPRRRARAEAALVTAVESPPVSAGRSRIASALGWSALSTIALRLGSLALGVVLARLLAPEAFGVYALALTVQSVLMALSDFGLSTDLIRSSEPERRAPTVAVLGLVLGGTLGAAMAASAPTIAAATGSPETAGVLAVLAITLPLAGAGVVPYAALQRRFAQRPLFLIAAVDFVVSTAITLALLAAGTGVLALAVARVVAQTCTMVLLFVAARERPRLGWDRSIAPSALRFGLPVAIANLISWGVLGTDKVVIAGLIDPVALGYYVLAFNISTWPMTAVGQVVRSVALPAFSRAHEDGRPLPVAAATGLTWALAAPLGALLAALAAPLVHVVYGERWAPAAAALGLLGVVGALRVVADLFSSAALAKGGSGRVAIVQGVWFAALTLALVPAVLGGGFVGAAWAQIGVAALVVGPVFAWLLRSIDVDLRAVGRSLVPPALAAAAAAGAALLVPIGLAAVGLDADWLALLGGGATGGVLYLLLLRTWLLRRVRELTSDRRNPS</sequence>
<keyword evidence="6 8" id="KW-0472">Membrane</keyword>
<dbReference type="GO" id="GO:0005886">
    <property type="term" value="C:plasma membrane"/>
    <property type="evidence" value="ECO:0007669"/>
    <property type="project" value="UniProtKB-SubCell"/>
</dbReference>
<evidence type="ECO:0000256" key="3">
    <source>
        <dbReference type="ARBA" id="ARBA00022475"/>
    </source>
</evidence>
<feature type="transmembrane region" description="Helical" evidence="8">
    <location>
        <begin position="451"/>
        <end position="472"/>
    </location>
</feature>
<keyword evidence="3" id="KW-1003">Cell membrane</keyword>
<keyword evidence="5 8" id="KW-1133">Transmembrane helix</keyword>
<dbReference type="Pfam" id="PF13440">
    <property type="entry name" value="Polysacc_synt_3"/>
    <property type="match status" value="1"/>
</dbReference>
<evidence type="ECO:0000256" key="6">
    <source>
        <dbReference type="ARBA" id="ARBA00023136"/>
    </source>
</evidence>
<protein>
    <recommendedName>
        <fullName evidence="11">Polysaccharide biosynthesis protein C-terminal domain-containing protein</fullName>
    </recommendedName>
</protein>
<feature type="compositionally biased region" description="Low complexity" evidence="7">
    <location>
        <begin position="152"/>
        <end position="163"/>
    </location>
</feature>
<dbReference type="EMBL" id="CP028137">
    <property type="protein sequence ID" value="AZZ52115.1"/>
    <property type="molecule type" value="Genomic_DNA"/>
</dbReference>
<dbReference type="AlphaFoldDB" id="A0A3T0T0T5"/>
<feature type="region of interest" description="Disordered" evidence="7">
    <location>
        <begin position="1"/>
        <end position="171"/>
    </location>
</feature>
<dbReference type="PANTHER" id="PTHR30250:SF10">
    <property type="entry name" value="LIPOPOLYSACCHARIDE BIOSYNTHESIS PROTEIN WZXC"/>
    <property type="match status" value="1"/>
</dbReference>
<feature type="transmembrane region" description="Helical" evidence="8">
    <location>
        <begin position="653"/>
        <end position="671"/>
    </location>
</feature>
<evidence type="ECO:0000313" key="10">
    <source>
        <dbReference type="Proteomes" id="UP000285317"/>
    </source>
</evidence>
<feature type="compositionally biased region" description="Basic residues" evidence="7">
    <location>
        <begin position="1"/>
        <end position="10"/>
    </location>
</feature>
<feature type="compositionally biased region" description="Basic residues" evidence="7">
    <location>
        <begin position="58"/>
        <end position="81"/>
    </location>
</feature>
<keyword evidence="4 8" id="KW-0812">Transmembrane</keyword>
<evidence type="ECO:0000256" key="7">
    <source>
        <dbReference type="SAM" id="MobiDB-lite"/>
    </source>
</evidence>
<name>A0A3T0T0T5_9MICO</name>
<reference evidence="9 10" key="1">
    <citation type="submission" date="2018-03" db="EMBL/GenBank/DDBJ databases">
        <title>Bacteriophage NCPPB3778 and a type I-E CRISPR drive the evolution of the US Biological Select Agent, Rathayibacter toxicus.</title>
        <authorList>
            <person name="Davis E.W.II."/>
            <person name="Tabima J.F."/>
            <person name="Weisberg A.J."/>
            <person name="Dantas Lopes L."/>
            <person name="Wiseman M.S."/>
            <person name="Wiseman M.S."/>
            <person name="Pupko T."/>
            <person name="Belcher M.S."/>
            <person name="Sechler A.J."/>
            <person name="Tancos M.A."/>
            <person name="Schroeder B.K."/>
            <person name="Murray T.D."/>
            <person name="Luster D.G."/>
            <person name="Schneider W.L."/>
            <person name="Rogers E."/>
            <person name="Andreote F.D."/>
            <person name="Grunwald N.J."/>
            <person name="Putnam M.L."/>
            <person name="Chang J.H."/>
        </authorList>
    </citation>
    <scope>NUCLEOTIDE SEQUENCE [LARGE SCALE GENOMIC DNA]</scope>
    <source>
        <strain evidence="9 10">DSM 15932</strain>
    </source>
</reference>
<dbReference type="PANTHER" id="PTHR30250">
    <property type="entry name" value="PST FAMILY PREDICTED COLANIC ACID TRANSPORTER"/>
    <property type="match status" value="1"/>
</dbReference>
<evidence type="ECO:0000256" key="5">
    <source>
        <dbReference type="ARBA" id="ARBA00022989"/>
    </source>
</evidence>
<accession>A0A3T0T0T5</accession>
<evidence type="ECO:0000256" key="1">
    <source>
        <dbReference type="ARBA" id="ARBA00004651"/>
    </source>
</evidence>
<dbReference type="KEGG" id="rfs:C1I64_08620"/>
<feature type="transmembrane region" description="Helical" evidence="8">
    <location>
        <begin position="628"/>
        <end position="647"/>
    </location>
</feature>